<comment type="caution">
    <text evidence="5">The sequence shown here is derived from an EMBL/GenBank/DDBJ whole genome shotgun (WGS) entry which is preliminary data.</text>
</comment>
<evidence type="ECO:0000313" key="6">
    <source>
        <dbReference type="Proteomes" id="UP000605848"/>
    </source>
</evidence>
<evidence type="ECO:0000256" key="3">
    <source>
        <dbReference type="SAM" id="SignalP"/>
    </source>
</evidence>
<accession>A0A936ZAU3</accession>
<keyword evidence="2 5" id="KW-0456">Lyase</keyword>
<dbReference type="InterPro" id="IPR008929">
    <property type="entry name" value="Chondroitin_lyas"/>
</dbReference>
<dbReference type="InterPro" id="IPR008397">
    <property type="entry name" value="Alginate_lyase_dom"/>
</dbReference>
<feature type="chain" id="PRO_5036820791" evidence="3">
    <location>
        <begin position="21"/>
        <end position="365"/>
    </location>
</feature>
<dbReference type="EMBL" id="JAEQMY010000011">
    <property type="protein sequence ID" value="MBL0404275.1"/>
    <property type="molecule type" value="Genomic_DNA"/>
</dbReference>
<dbReference type="GO" id="GO:0016829">
    <property type="term" value="F:lyase activity"/>
    <property type="evidence" value="ECO:0007669"/>
    <property type="project" value="UniProtKB-KW"/>
</dbReference>
<organism evidence="5 6">
    <name type="scientific">Microvirga aerilata</name>
    <dbReference type="NCBI Taxonomy" id="670292"/>
    <lineage>
        <taxon>Bacteria</taxon>
        <taxon>Pseudomonadati</taxon>
        <taxon>Pseudomonadota</taxon>
        <taxon>Alphaproteobacteria</taxon>
        <taxon>Hyphomicrobiales</taxon>
        <taxon>Methylobacteriaceae</taxon>
        <taxon>Microvirga</taxon>
    </lineage>
</organism>
<dbReference type="Proteomes" id="UP000605848">
    <property type="component" value="Unassembled WGS sequence"/>
</dbReference>
<dbReference type="RefSeq" id="WP_202058794.1">
    <property type="nucleotide sequence ID" value="NZ_JAEQMY010000011.1"/>
</dbReference>
<proteinExistence type="predicted"/>
<dbReference type="SUPFAM" id="SSF48230">
    <property type="entry name" value="Chondroitin AC/alginate lyase"/>
    <property type="match status" value="1"/>
</dbReference>
<feature type="signal peptide" evidence="3">
    <location>
        <begin position="1"/>
        <end position="20"/>
    </location>
</feature>
<evidence type="ECO:0000256" key="2">
    <source>
        <dbReference type="ARBA" id="ARBA00023239"/>
    </source>
</evidence>
<evidence type="ECO:0000313" key="5">
    <source>
        <dbReference type="EMBL" id="MBL0404275.1"/>
    </source>
</evidence>
<sequence>MKHVLAFLLLNLVAAGPAYAQAKVHGLFDVELRRAALAQPALTSVRAACLAIPRDPSWGSLKPIDGLKATEGYGTDGAANDYAWAVMVMTGRTLAGDTASETSLRDLLLAWAKAKAFENTAVENDAYYALKRVLLPTIVGYSVLQRGLDEGQRRLITGWIDPLVRKIDRTFDGVVDRNNHRYLADSVLMTWGAVTGDESLYAKGYDRYRTVLKEARPDGSLSLETRRGARALWYMRQSLTSLAVMAEVAATRGADLYGHRENEVNFDRIVSYLLNGIVEPNVVMAYASENYIPGGEQDFRRQDMGFLAKRSHGRHYMAWAEPVVARDRPGLATKRLKALFVRNLRSDRPLIDEFVGGNATCFWGR</sequence>
<feature type="domain" description="Alginate lyase" evidence="4">
    <location>
        <begin position="145"/>
        <end position="280"/>
    </location>
</feature>
<reference evidence="5" key="1">
    <citation type="submission" date="2021-01" db="EMBL/GenBank/DDBJ databases">
        <title>Microvirga sp.</title>
        <authorList>
            <person name="Kim M.K."/>
        </authorList>
    </citation>
    <scope>NUCLEOTIDE SEQUENCE</scope>
    <source>
        <strain evidence="5">5420S-16</strain>
    </source>
</reference>
<keyword evidence="6" id="KW-1185">Reference proteome</keyword>
<keyword evidence="1 3" id="KW-0732">Signal</keyword>
<dbReference type="Gene3D" id="1.50.10.100">
    <property type="entry name" value="Chondroitin AC/alginate lyase"/>
    <property type="match status" value="1"/>
</dbReference>
<dbReference type="Pfam" id="PF05426">
    <property type="entry name" value="Alginate_lyase"/>
    <property type="match status" value="1"/>
</dbReference>
<dbReference type="AlphaFoldDB" id="A0A936ZAU3"/>
<name>A0A936ZAU3_9HYPH</name>
<protein>
    <submittedName>
        <fullName evidence="5">Alginate lyase family protein</fullName>
    </submittedName>
</protein>
<evidence type="ECO:0000256" key="1">
    <source>
        <dbReference type="ARBA" id="ARBA00022729"/>
    </source>
</evidence>
<gene>
    <name evidence="5" type="ORF">JKG68_09875</name>
</gene>
<dbReference type="GO" id="GO:0042597">
    <property type="term" value="C:periplasmic space"/>
    <property type="evidence" value="ECO:0007669"/>
    <property type="project" value="InterPro"/>
</dbReference>
<evidence type="ECO:0000259" key="4">
    <source>
        <dbReference type="Pfam" id="PF05426"/>
    </source>
</evidence>